<dbReference type="EMBL" id="LSTR01000057">
    <property type="protein sequence ID" value="OAH41278.1"/>
    <property type="molecule type" value="Genomic_DNA"/>
</dbReference>
<dbReference type="InterPro" id="IPR015927">
    <property type="entry name" value="Peptidase_S24_S26A/B/C"/>
</dbReference>
<comment type="caution">
    <text evidence="4">The sequence shown here is derived from an EMBL/GenBank/DDBJ whole genome shotgun (WGS) entry which is preliminary data.</text>
</comment>
<dbReference type="AlphaFoldDB" id="A0A177JJQ6"/>
<sequence length="246" mass="26759">MADKTTGEILLALKARAGDPSLEEIARAGGWAGKSSIQVFFNRAYDRPLGGSVALKLVKALEGRGVPPIQADDITRLAAVAPVANASAPFEFEGASLYRMPRDLPVYGAALGAEQLVDGEAVELTTLNKSEVIERRERPPILNGKKDVYALYVQGSSMDPAFDDGDLIVVQKAGSVSVGDFVVVYLRPKDESDDGETATSVLIKRLVRRTAQYVELRQYQPDITFRIARDDVLRIDKALRLGDLLQ</sequence>
<dbReference type="SUPFAM" id="SSF51306">
    <property type="entry name" value="LexA/Signal peptidase"/>
    <property type="match status" value="1"/>
</dbReference>
<evidence type="ECO:0000313" key="5">
    <source>
        <dbReference type="Proteomes" id="UP000077262"/>
    </source>
</evidence>
<dbReference type="InterPro" id="IPR036286">
    <property type="entry name" value="LexA/Signal_pep-like_sf"/>
</dbReference>
<keyword evidence="2" id="KW-0378">Hydrolase</keyword>
<dbReference type="Gene3D" id="2.10.109.10">
    <property type="entry name" value="Umud Fragment, subunit A"/>
    <property type="match status" value="1"/>
</dbReference>
<dbReference type="GO" id="GO:0016020">
    <property type="term" value="C:membrane"/>
    <property type="evidence" value="ECO:0007669"/>
    <property type="project" value="InterPro"/>
</dbReference>
<accession>A0A177JJQ6</accession>
<gene>
    <name evidence="4" type="ORF">AX777_11370</name>
</gene>
<dbReference type="InterPro" id="IPR039418">
    <property type="entry name" value="LexA-like"/>
</dbReference>
<dbReference type="Proteomes" id="UP000077262">
    <property type="component" value="Unassembled WGS sequence"/>
</dbReference>
<keyword evidence="1" id="KW-0645">Protease</keyword>
<feature type="domain" description="Peptidase S24/S26A/S26B/S26C" evidence="3">
    <location>
        <begin position="140"/>
        <end position="221"/>
    </location>
</feature>
<protein>
    <recommendedName>
        <fullName evidence="3">Peptidase S24/S26A/S26B/S26C domain-containing protein</fullName>
    </recommendedName>
</protein>
<proteinExistence type="predicted"/>
<dbReference type="GO" id="GO:0006508">
    <property type="term" value="P:proteolysis"/>
    <property type="evidence" value="ECO:0007669"/>
    <property type="project" value="UniProtKB-KW"/>
</dbReference>
<dbReference type="CDD" id="cd06529">
    <property type="entry name" value="S24_LexA-like"/>
    <property type="match status" value="1"/>
</dbReference>
<dbReference type="GO" id="GO:0004252">
    <property type="term" value="F:serine-type endopeptidase activity"/>
    <property type="evidence" value="ECO:0007669"/>
    <property type="project" value="InterPro"/>
</dbReference>
<dbReference type="Pfam" id="PF00717">
    <property type="entry name" value="Peptidase_S24"/>
    <property type="match status" value="1"/>
</dbReference>
<dbReference type="RefSeq" id="WP_063976834.1">
    <property type="nucleotide sequence ID" value="NZ_LSTR01000057.1"/>
</dbReference>
<reference evidence="4 5" key="1">
    <citation type="submission" date="2016-02" db="EMBL/GenBank/DDBJ databases">
        <authorList>
            <person name="Wen L."/>
            <person name="He K."/>
            <person name="Yang H."/>
        </authorList>
    </citation>
    <scope>NUCLEOTIDE SEQUENCE [LARGE SCALE GENOMIC DNA]</scope>
    <source>
        <strain evidence="4 5">CD09_2</strain>
    </source>
</reference>
<evidence type="ECO:0000256" key="1">
    <source>
        <dbReference type="ARBA" id="ARBA00022670"/>
    </source>
</evidence>
<dbReference type="PROSITE" id="PS00501">
    <property type="entry name" value="SPASE_I_1"/>
    <property type="match status" value="1"/>
</dbReference>
<name>A0A177JJQ6_SPHYA</name>
<evidence type="ECO:0000256" key="2">
    <source>
        <dbReference type="ARBA" id="ARBA00022801"/>
    </source>
</evidence>
<evidence type="ECO:0000313" key="4">
    <source>
        <dbReference type="EMBL" id="OAH41278.1"/>
    </source>
</evidence>
<dbReference type="InterPro" id="IPR019756">
    <property type="entry name" value="Pept_S26A_signal_pept_1_Ser-AS"/>
</dbReference>
<organism evidence="4 5">
    <name type="scientific">Sphingobium yanoikuyae</name>
    <name type="common">Sphingomonas yanoikuyae</name>
    <dbReference type="NCBI Taxonomy" id="13690"/>
    <lineage>
        <taxon>Bacteria</taxon>
        <taxon>Pseudomonadati</taxon>
        <taxon>Pseudomonadota</taxon>
        <taxon>Alphaproteobacteria</taxon>
        <taxon>Sphingomonadales</taxon>
        <taxon>Sphingomonadaceae</taxon>
        <taxon>Sphingobium</taxon>
    </lineage>
</organism>
<evidence type="ECO:0000259" key="3">
    <source>
        <dbReference type="Pfam" id="PF00717"/>
    </source>
</evidence>